<dbReference type="Proteomes" id="UP000603463">
    <property type="component" value="Unassembled WGS sequence"/>
</dbReference>
<gene>
    <name evidence="1" type="ORF">GS882_03695</name>
</gene>
<protein>
    <submittedName>
        <fullName evidence="1">Uncharacterized protein</fullName>
    </submittedName>
</protein>
<organism evidence="1 2">
    <name type="scientific">Rhodococcus hoagii</name>
    <name type="common">Corynebacterium equii</name>
    <dbReference type="NCBI Taxonomy" id="43767"/>
    <lineage>
        <taxon>Bacteria</taxon>
        <taxon>Bacillati</taxon>
        <taxon>Actinomycetota</taxon>
        <taxon>Actinomycetes</taxon>
        <taxon>Mycobacteriales</taxon>
        <taxon>Nocardiaceae</taxon>
        <taxon>Prescottella</taxon>
    </lineage>
</organism>
<reference evidence="1" key="1">
    <citation type="journal article" date="2020" name="Environ. Microbiol.">
        <title>The novel and transferable erm(51) gene confers Macrolides, Lincosamides, and Streptogramins B (MLSB) resistance to clonal Rhodococcus equi in the environment.</title>
        <authorList>
            <person name="Huber L."/>
            <person name="Giguere S."/>
            <person name="Slovis N.M."/>
            <person name="Alvarez-Narvaez S."/>
            <person name="Hart K.A."/>
            <person name="Greiter M."/>
            <person name="Morris E.R.A."/>
            <person name="Cohen N.D."/>
        </authorList>
    </citation>
    <scope>NUCLEOTIDE SEQUENCE</scope>
    <source>
        <strain evidence="1">Lh_116_1</strain>
    </source>
</reference>
<dbReference type="AlphaFoldDB" id="A0A9Q4ZIM0"/>
<sequence length="78" mass="8874">MTMPTKLEQIETTLDDIGKSAAELLESTDDVRELIARALNRIDDAQRHLKHLPRQEGRIDFARSALCDATAYLEEIHL</sequence>
<name>A0A9Q4ZIM0_RHOHA</name>
<proteinExistence type="predicted"/>
<evidence type="ECO:0000313" key="1">
    <source>
        <dbReference type="EMBL" id="NKT77318.1"/>
    </source>
</evidence>
<evidence type="ECO:0000313" key="2">
    <source>
        <dbReference type="Proteomes" id="UP000603463"/>
    </source>
</evidence>
<dbReference type="EMBL" id="WVBC01000002">
    <property type="protein sequence ID" value="NKT77318.1"/>
    <property type="molecule type" value="Genomic_DNA"/>
</dbReference>
<comment type="caution">
    <text evidence="1">The sequence shown here is derived from an EMBL/GenBank/DDBJ whole genome shotgun (WGS) entry which is preliminary data.</text>
</comment>
<accession>A0A9Q4ZIM0</accession>